<keyword evidence="2" id="KW-1185">Reference proteome</keyword>
<organism evidence="1 2">
    <name type="scientific">Flavobacterium phage vB_FspM_immuto_2-6A</name>
    <dbReference type="NCBI Taxonomy" id="2801477"/>
    <lineage>
        <taxon>Viruses</taxon>
        <taxon>Duplodnaviria</taxon>
        <taxon>Heunggongvirae</taxon>
        <taxon>Uroviricota</taxon>
        <taxon>Caudoviricetes</taxon>
        <taxon>Immutovirus</taxon>
        <taxon>Immutovirus immuto</taxon>
    </lineage>
</organism>
<dbReference type="EMBL" id="MW353175">
    <property type="protein sequence ID" value="QQO91738.1"/>
    <property type="molecule type" value="Genomic_DNA"/>
</dbReference>
<sequence length="93" mass="10248">MTLKDLIDLAGDRELSKSYPKADGLYIWDYKIVDGDKLELIVSDSGKTGFKDKVSIDELVNYVLEETDPQVSGDEVISQLQIVGVEGITIAKV</sequence>
<name>A0A7T8ER95_9CAUD</name>
<reference evidence="1 2" key="1">
    <citation type="submission" date="2020-12" db="EMBL/GenBank/DDBJ databases">
        <title>Dynamics of Baltic Sea phages driven by environmental changes.</title>
        <authorList>
            <person name="Hoetzinger M."/>
            <person name="Nilsson E."/>
            <person name="Holmfeldt K."/>
        </authorList>
    </citation>
    <scope>NUCLEOTIDE SEQUENCE [LARGE SCALE GENOMIC DNA]</scope>
</reference>
<protein>
    <submittedName>
        <fullName evidence="1">Uncharacterized protein</fullName>
    </submittedName>
</protein>
<evidence type="ECO:0000313" key="1">
    <source>
        <dbReference type="EMBL" id="QQO91738.1"/>
    </source>
</evidence>
<dbReference type="Proteomes" id="UP000595566">
    <property type="component" value="Segment"/>
</dbReference>
<accession>A0A7T8ER95</accession>
<proteinExistence type="predicted"/>
<gene>
    <name evidence="1" type="ORF">immuto26A_59</name>
</gene>
<evidence type="ECO:0000313" key="2">
    <source>
        <dbReference type="Proteomes" id="UP000595566"/>
    </source>
</evidence>